<dbReference type="Proteomes" id="UP000653156">
    <property type="component" value="Chromosome"/>
</dbReference>
<organism evidence="1 2">
    <name type="scientific">Paralysiella testudinis</name>
    <dbReference type="NCBI Taxonomy" id="2809020"/>
    <lineage>
        <taxon>Bacteria</taxon>
        <taxon>Pseudomonadati</taxon>
        <taxon>Pseudomonadota</taxon>
        <taxon>Betaproteobacteria</taxon>
        <taxon>Neisseriales</taxon>
        <taxon>Neisseriaceae</taxon>
        <taxon>Paralysiella</taxon>
    </lineage>
</organism>
<proteinExistence type="predicted"/>
<dbReference type="KEGG" id="ptes:JQU52_06500"/>
<reference evidence="1" key="1">
    <citation type="submission" date="2021-02" db="EMBL/GenBank/DDBJ databases">
        <title>Neisseriaceae sp. 26B isolated from the cloaca of a Common Toad-headed Turtle (Mesoclemmys nasuta).</title>
        <authorList>
            <person name="Spergser J."/>
            <person name="Busse H.-J."/>
        </authorList>
    </citation>
    <scope>NUCLEOTIDE SEQUENCE</scope>
    <source>
        <strain evidence="1">26B</strain>
    </source>
</reference>
<evidence type="ECO:0000313" key="1">
    <source>
        <dbReference type="EMBL" id="QRQ83013.1"/>
    </source>
</evidence>
<protein>
    <submittedName>
        <fullName evidence="1">Uncharacterized protein</fullName>
    </submittedName>
</protein>
<accession>A0A892ZK60</accession>
<dbReference type="RefSeq" id="WP_230340310.1">
    <property type="nucleotide sequence ID" value="NZ_CP069798.1"/>
</dbReference>
<sequence>MNPSFISKDLVFPLSLNYVSWNFSTLTLSGEEWFLNSEKSWSVYKGEELIFDDCIENDKIIYKTLNGLSLLHIEDFFIDLQQIIKIYFEYDISISFSGEGEFYVGKK</sequence>
<dbReference type="EMBL" id="CP069798">
    <property type="protein sequence ID" value="QRQ83013.1"/>
    <property type="molecule type" value="Genomic_DNA"/>
</dbReference>
<gene>
    <name evidence="1" type="ORF">JQU52_06500</name>
</gene>
<keyword evidence="2" id="KW-1185">Reference proteome</keyword>
<name>A0A892ZK60_9NEIS</name>
<evidence type="ECO:0000313" key="2">
    <source>
        <dbReference type="Proteomes" id="UP000653156"/>
    </source>
</evidence>
<dbReference type="AlphaFoldDB" id="A0A892ZK60"/>